<dbReference type="Proteomes" id="UP000521017">
    <property type="component" value="Unassembled WGS sequence"/>
</dbReference>
<dbReference type="InterPro" id="IPR036249">
    <property type="entry name" value="Thioredoxin-like_sf"/>
</dbReference>
<dbReference type="Gene3D" id="3.40.30.10">
    <property type="entry name" value="Glutaredoxin"/>
    <property type="match status" value="1"/>
</dbReference>
<evidence type="ECO:0000256" key="1">
    <source>
        <dbReference type="SAM" id="SignalP"/>
    </source>
</evidence>
<comment type="caution">
    <text evidence="3">The sequence shown here is derived from an EMBL/GenBank/DDBJ whole genome shotgun (WGS) entry which is preliminary data.</text>
</comment>
<dbReference type="Pfam" id="PF13899">
    <property type="entry name" value="Thioredoxin_7"/>
    <property type="match status" value="1"/>
</dbReference>
<evidence type="ECO:0000313" key="3">
    <source>
        <dbReference type="EMBL" id="MBB6499418.1"/>
    </source>
</evidence>
<evidence type="ECO:0000313" key="4">
    <source>
        <dbReference type="Proteomes" id="UP000521017"/>
    </source>
</evidence>
<sequence length="183" mass="20458">MKRLSLILLATMAISTATFAQTKKAKVKTQTAKAETEEVKIYDPAADAKADITNAVIKAKKDKKNVFIQVGGNWCSWCIAFHHLIDNNPELKTYLNDHYETVLVNYSKENKNEEVLASLGYPGRFGYPVFVILDGDGQIIHIQNSGYLEEGKGHSVKKVTEFLQGWTYEALDPATYQKKDAAN</sequence>
<name>A0A7X0J223_9SPHI</name>
<keyword evidence="1" id="KW-0732">Signal</keyword>
<feature type="chain" id="PRO_5030893332" evidence="1">
    <location>
        <begin position="21"/>
        <end position="183"/>
    </location>
</feature>
<dbReference type="InterPro" id="IPR013766">
    <property type="entry name" value="Thioredoxin_domain"/>
</dbReference>
<dbReference type="PROSITE" id="PS51352">
    <property type="entry name" value="THIOREDOXIN_2"/>
    <property type="match status" value="1"/>
</dbReference>
<accession>A0A7X0J223</accession>
<protein>
    <submittedName>
        <fullName evidence="3">Thioredoxin-related protein</fullName>
    </submittedName>
</protein>
<feature type="domain" description="Thioredoxin" evidence="2">
    <location>
        <begin position="39"/>
        <end position="165"/>
    </location>
</feature>
<evidence type="ECO:0000259" key="2">
    <source>
        <dbReference type="PROSITE" id="PS51352"/>
    </source>
</evidence>
<reference evidence="3 4" key="1">
    <citation type="submission" date="2020-08" db="EMBL/GenBank/DDBJ databases">
        <title>Genomic Encyclopedia of Type Strains, Phase IV (KMG-V): Genome sequencing to study the core and pangenomes of soil and plant-associated prokaryotes.</title>
        <authorList>
            <person name="Whitman W."/>
        </authorList>
    </citation>
    <scope>NUCLEOTIDE SEQUENCE [LARGE SCALE GENOMIC DNA]</scope>
    <source>
        <strain evidence="3 4">M2T3</strain>
    </source>
</reference>
<dbReference type="RefSeq" id="WP_184624163.1">
    <property type="nucleotide sequence ID" value="NZ_JACHCC010000004.1"/>
</dbReference>
<feature type="signal peptide" evidence="1">
    <location>
        <begin position="1"/>
        <end position="20"/>
    </location>
</feature>
<dbReference type="SUPFAM" id="SSF52833">
    <property type="entry name" value="Thioredoxin-like"/>
    <property type="match status" value="1"/>
</dbReference>
<proteinExistence type="predicted"/>
<gene>
    <name evidence="3" type="ORF">HDF25_001560</name>
</gene>
<dbReference type="AlphaFoldDB" id="A0A7X0J223"/>
<dbReference type="EMBL" id="JACHCC010000004">
    <property type="protein sequence ID" value="MBB6499418.1"/>
    <property type="molecule type" value="Genomic_DNA"/>
</dbReference>
<organism evidence="3 4">
    <name type="scientific">Pedobacter cryoconitis</name>
    <dbReference type="NCBI Taxonomy" id="188932"/>
    <lineage>
        <taxon>Bacteria</taxon>
        <taxon>Pseudomonadati</taxon>
        <taxon>Bacteroidota</taxon>
        <taxon>Sphingobacteriia</taxon>
        <taxon>Sphingobacteriales</taxon>
        <taxon>Sphingobacteriaceae</taxon>
        <taxon>Pedobacter</taxon>
    </lineage>
</organism>